<dbReference type="SUPFAM" id="SSF102114">
    <property type="entry name" value="Radical SAM enzymes"/>
    <property type="match status" value="1"/>
</dbReference>
<dbReference type="AlphaFoldDB" id="A0A7W7QL83"/>
<evidence type="ECO:0000259" key="5">
    <source>
        <dbReference type="PROSITE" id="PS51918"/>
    </source>
</evidence>
<evidence type="ECO:0000313" key="6">
    <source>
        <dbReference type="EMBL" id="MBB4915650.1"/>
    </source>
</evidence>
<evidence type="ECO:0000256" key="2">
    <source>
        <dbReference type="ARBA" id="ARBA00022723"/>
    </source>
</evidence>
<dbReference type="InterPro" id="IPR007197">
    <property type="entry name" value="rSAM"/>
</dbReference>
<keyword evidence="3" id="KW-0408">Iron</keyword>
<dbReference type="Gene3D" id="3.20.20.70">
    <property type="entry name" value="Aldolase class I"/>
    <property type="match status" value="1"/>
</dbReference>
<feature type="domain" description="Radical SAM core" evidence="5">
    <location>
        <begin position="44"/>
        <end position="249"/>
    </location>
</feature>
<dbReference type="InterPro" id="IPR013785">
    <property type="entry name" value="Aldolase_TIM"/>
</dbReference>
<dbReference type="GO" id="GO:0003824">
    <property type="term" value="F:catalytic activity"/>
    <property type="evidence" value="ECO:0007669"/>
    <property type="project" value="InterPro"/>
</dbReference>
<dbReference type="GO" id="GO:0046872">
    <property type="term" value="F:metal ion binding"/>
    <property type="evidence" value="ECO:0007669"/>
    <property type="project" value="UniProtKB-KW"/>
</dbReference>
<proteinExistence type="predicted"/>
<keyword evidence="1" id="KW-0949">S-adenosyl-L-methionine</keyword>
<evidence type="ECO:0000313" key="7">
    <source>
        <dbReference type="Proteomes" id="UP000552644"/>
    </source>
</evidence>
<reference evidence="6 7" key="1">
    <citation type="submission" date="2020-08" db="EMBL/GenBank/DDBJ databases">
        <title>Genomic Encyclopedia of Type Strains, Phase III (KMG-III): the genomes of soil and plant-associated and newly described type strains.</title>
        <authorList>
            <person name="Whitman W."/>
        </authorList>
    </citation>
    <scope>NUCLEOTIDE SEQUENCE [LARGE SCALE GENOMIC DNA]</scope>
    <source>
        <strain evidence="6 7">CECT 8840</strain>
    </source>
</reference>
<protein>
    <recommendedName>
        <fullName evidence="5">Radical SAM core domain-containing protein</fullName>
    </recommendedName>
</protein>
<evidence type="ECO:0000256" key="1">
    <source>
        <dbReference type="ARBA" id="ARBA00022691"/>
    </source>
</evidence>
<sequence>MAAVPLTLAPYNPPEPDRRTAKVRLRQLLADRPDLAERVQAIREMGRRVRACEVHLTTTCNIRCKGCWYFEGGFDAAVPETSDLGLIRAFVERLDASGVTQATLIGGEPTLVLNRVQPFVERLPYITISTNGLRPLPKEGFENVAVAISLFGGGPLDDDLRAHRPNGSTFTGLFEKALGHYRDDPRVTFVFALSEDGLDYVEPTVRAIADNGNQVTFNFYSAHGTDNPLRIENEKRTLAEALRVRELFPETVVSHPYFIETLITGRTHWGGRFGYDVCPSISVELPEHAARVANGHPVIDGFAVYGADYRTLQFCCTSGDCGGCRDSQAVYTWLVVSLNRFLDGPEQLETWVDLAEAYWRQWYWSQRHSPNFARRTASATAE</sequence>
<dbReference type="PROSITE" id="PS51918">
    <property type="entry name" value="RADICAL_SAM"/>
    <property type="match status" value="1"/>
</dbReference>
<dbReference type="Proteomes" id="UP000552644">
    <property type="component" value="Unassembled WGS sequence"/>
</dbReference>
<comment type="caution">
    <text evidence="6">The sequence shown here is derived from an EMBL/GenBank/DDBJ whole genome shotgun (WGS) entry which is preliminary data.</text>
</comment>
<gene>
    <name evidence="6" type="ORF">FHS44_002735</name>
</gene>
<name>A0A7W7QL83_9ACTN</name>
<dbReference type="InterPro" id="IPR058240">
    <property type="entry name" value="rSAM_sf"/>
</dbReference>
<evidence type="ECO:0000256" key="4">
    <source>
        <dbReference type="ARBA" id="ARBA00023014"/>
    </source>
</evidence>
<dbReference type="RefSeq" id="WP_184714287.1">
    <property type="nucleotide sequence ID" value="NZ_JACHJP010000002.1"/>
</dbReference>
<keyword evidence="4" id="KW-0411">Iron-sulfur</keyword>
<dbReference type="GO" id="GO:0051536">
    <property type="term" value="F:iron-sulfur cluster binding"/>
    <property type="evidence" value="ECO:0007669"/>
    <property type="project" value="UniProtKB-KW"/>
</dbReference>
<evidence type="ECO:0000256" key="3">
    <source>
        <dbReference type="ARBA" id="ARBA00023004"/>
    </source>
</evidence>
<organism evidence="6 7">
    <name type="scientific">Streptosporangium saharense</name>
    <dbReference type="NCBI Taxonomy" id="1706840"/>
    <lineage>
        <taxon>Bacteria</taxon>
        <taxon>Bacillati</taxon>
        <taxon>Actinomycetota</taxon>
        <taxon>Actinomycetes</taxon>
        <taxon>Streptosporangiales</taxon>
        <taxon>Streptosporangiaceae</taxon>
        <taxon>Streptosporangium</taxon>
    </lineage>
</organism>
<keyword evidence="7" id="KW-1185">Reference proteome</keyword>
<dbReference type="CDD" id="cd01335">
    <property type="entry name" value="Radical_SAM"/>
    <property type="match status" value="1"/>
</dbReference>
<dbReference type="EMBL" id="JACHJP010000002">
    <property type="protein sequence ID" value="MBB4915650.1"/>
    <property type="molecule type" value="Genomic_DNA"/>
</dbReference>
<keyword evidence="2" id="KW-0479">Metal-binding</keyword>
<accession>A0A7W7QL83</accession>